<dbReference type="RefSeq" id="XP_035826611.1">
    <property type="nucleotide sequence ID" value="XM_035970718.1"/>
</dbReference>
<sequence length="406" mass="45756">MDEDQISIQEEGEIDMTENVNEDMTTERDAMKDLIKQNSNIMASVMQLIASQNRKRKRSASSSSSSSSSSSPRATSKTKRAQNKSSELKKGKAVMRTSRALGQEDLGQDWSGDESILDAIGEMASGYNTDPSQEGAAHTGKHDTGGAETEVSDEMYSDKDDWYQEATEEYEIDEEVGEPLEENLVRFIEKTMPEPMKEEKLKDNIQRYKRPRNCLALTVRRTNKPICNLLNNFQRKRDMKLVSQQKNIAKAVTAIAKSAEIVTLMAKSTKNENNMQNAKQAVKALTDAMSILGHTQQKITWQRKESQKPAIPFESQGICDMASDGNDLLFGEEVEKKMKEAREQKRLTSSFHASQGKRRGHFLGRGNHRVNHRGGPRWRGQKRMGQANYAPRGSNKTTNWSQSKRA</sequence>
<feature type="region of interest" description="Disordered" evidence="1">
    <location>
        <begin position="47"/>
        <end position="111"/>
    </location>
</feature>
<dbReference type="Proteomes" id="UP000694888">
    <property type="component" value="Unplaced"/>
</dbReference>
<feature type="compositionally biased region" description="Acidic residues" evidence="1">
    <location>
        <begin position="1"/>
        <end position="16"/>
    </location>
</feature>
<accession>A0ABM1VW19</accession>
<feature type="region of interest" description="Disordered" evidence="1">
    <location>
        <begin position="124"/>
        <end position="154"/>
    </location>
</feature>
<feature type="compositionally biased region" description="Polar residues" evidence="1">
    <location>
        <begin position="394"/>
        <end position="406"/>
    </location>
</feature>
<evidence type="ECO:0000256" key="1">
    <source>
        <dbReference type="SAM" id="MobiDB-lite"/>
    </source>
</evidence>
<name>A0ABM1VW19_APLCA</name>
<proteinExistence type="predicted"/>
<keyword evidence="2" id="KW-1185">Reference proteome</keyword>
<evidence type="ECO:0000313" key="2">
    <source>
        <dbReference type="Proteomes" id="UP000694888"/>
    </source>
</evidence>
<dbReference type="PANTHER" id="PTHR34239:SF2">
    <property type="entry name" value="TRANSPOSABLE ELEMENT P TRANSPOSASE_THAP9 CONSERVED DOMAIN-CONTAINING PROTEIN"/>
    <property type="match status" value="1"/>
</dbReference>
<feature type="compositionally biased region" description="Low complexity" evidence="1">
    <location>
        <begin position="60"/>
        <end position="75"/>
    </location>
</feature>
<gene>
    <name evidence="3" type="primary">LOC118477949</name>
</gene>
<feature type="region of interest" description="Disordered" evidence="1">
    <location>
        <begin position="343"/>
        <end position="406"/>
    </location>
</feature>
<reference evidence="3" key="1">
    <citation type="submission" date="2025-08" db="UniProtKB">
        <authorList>
            <consortium name="RefSeq"/>
        </authorList>
    </citation>
    <scope>IDENTIFICATION</scope>
</reference>
<feature type="region of interest" description="Disordered" evidence="1">
    <location>
        <begin position="1"/>
        <end position="26"/>
    </location>
</feature>
<organism evidence="2 3">
    <name type="scientific">Aplysia californica</name>
    <name type="common">California sea hare</name>
    <dbReference type="NCBI Taxonomy" id="6500"/>
    <lineage>
        <taxon>Eukaryota</taxon>
        <taxon>Metazoa</taxon>
        <taxon>Spiralia</taxon>
        <taxon>Lophotrochozoa</taxon>
        <taxon>Mollusca</taxon>
        <taxon>Gastropoda</taxon>
        <taxon>Heterobranchia</taxon>
        <taxon>Euthyneura</taxon>
        <taxon>Tectipleura</taxon>
        <taxon>Aplysiida</taxon>
        <taxon>Aplysioidea</taxon>
        <taxon>Aplysiidae</taxon>
        <taxon>Aplysia</taxon>
    </lineage>
</organism>
<dbReference type="PANTHER" id="PTHR34239">
    <property type="entry name" value="APPLE DOMAIN-CONTAINING PROTEIN"/>
    <property type="match status" value="1"/>
</dbReference>
<feature type="compositionally biased region" description="Basic residues" evidence="1">
    <location>
        <begin position="355"/>
        <end position="382"/>
    </location>
</feature>
<evidence type="ECO:0000313" key="3">
    <source>
        <dbReference type="RefSeq" id="XP_035826611.1"/>
    </source>
</evidence>
<protein>
    <submittedName>
        <fullName evidence="3">Uncharacterized protein LOC118477949</fullName>
    </submittedName>
</protein>
<dbReference type="GeneID" id="118477949"/>